<protein>
    <submittedName>
        <fullName evidence="5">GlxA family transcriptional regulator</fullName>
    </submittedName>
</protein>
<dbReference type="SUPFAM" id="SSF46689">
    <property type="entry name" value="Homeodomain-like"/>
    <property type="match status" value="1"/>
</dbReference>
<dbReference type="SUPFAM" id="SSF52317">
    <property type="entry name" value="Class I glutamine amidotransferase-like"/>
    <property type="match status" value="1"/>
</dbReference>
<dbReference type="PANTHER" id="PTHR43130">
    <property type="entry name" value="ARAC-FAMILY TRANSCRIPTIONAL REGULATOR"/>
    <property type="match status" value="1"/>
</dbReference>
<dbReference type="RefSeq" id="WP_129330462.1">
    <property type="nucleotide sequence ID" value="NZ_SDVB01000094.1"/>
</dbReference>
<dbReference type="InterPro" id="IPR002818">
    <property type="entry name" value="DJ-1/PfpI"/>
</dbReference>
<dbReference type="Pfam" id="PF01965">
    <property type="entry name" value="DJ-1_PfpI"/>
    <property type="match status" value="1"/>
</dbReference>
<dbReference type="PROSITE" id="PS01124">
    <property type="entry name" value="HTH_ARAC_FAMILY_2"/>
    <property type="match status" value="1"/>
</dbReference>
<dbReference type="InterPro" id="IPR052158">
    <property type="entry name" value="INH-QAR"/>
</dbReference>
<evidence type="ECO:0000313" key="5">
    <source>
        <dbReference type="EMBL" id="RYC25446.1"/>
    </source>
</evidence>
<organism evidence="5 6">
    <name type="scientific">Ciceribacter ferrooxidans</name>
    <dbReference type="NCBI Taxonomy" id="2509717"/>
    <lineage>
        <taxon>Bacteria</taxon>
        <taxon>Pseudomonadati</taxon>
        <taxon>Pseudomonadota</taxon>
        <taxon>Alphaproteobacteria</taxon>
        <taxon>Hyphomicrobiales</taxon>
        <taxon>Rhizobiaceae</taxon>
        <taxon>Ciceribacter</taxon>
    </lineage>
</organism>
<comment type="caution">
    <text evidence="5">The sequence shown here is derived from an EMBL/GenBank/DDBJ whole genome shotgun (WGS) entry which is preliminary data.</text>
</comment>
<evidence type="ECO:0000313" key="6">
    <source>
        <dbReference type="Proteomes" id="UP000291088"/>
    </source>
</evidence>
<keyword evidence="6" id="KW-1185">Reference proteome</keyword>
<keyword evidence="1" id="KW-0805">Transcription regulation</keyword>
<dbReference type="CDD" id="cd03136">
    <property type="entry name" value="GATase1_AraC_ArgR_like"/>
    <property type="match status" value="1"/>
</dbReference>
<evidence type="ECO:0000256" key="1">
    <source>
        <dbReference type="ARBA" id="ARBA00023015"/>
    </source>
</evidence>
<dbReference type="Proteomes" id="UP000291088">
    <property type="component" value="Unassembled WGS sequence"/>
</dbReference>
<dbReference type="InterPro" id="IPR029062">
    <property type="entry name" value="Class_I_gatase-like"/>
</dbReference>
<dbReference type="Pfam" id="PF12833">
    <property type="entry name" value="HTH_18"/>
    <property type="match status" value="1"/>
</dbReference>
<dbReference type="OrthoDB" id="9793400at2"/>
<dbReference type="InterPro" id="IPR018060">
    <property type="entry name" value="HTH_AraC"/>
</dbReference>
<accession>A0A4Q2U0W8</accession>
<dbReference type="InterPro" id="IPR020449">
    <property type="entry name" value="Tscrpt_reg_AraC-type_HTH"/>
</dbReference>
<dbReference type="AlphaFoldDB" id="A0A4Q2U0W8"/>
<sequence length="344" mass="37806">MAHSEPRGSQRIGFLLIPNFALMSFASATEPLRAANLISGVDLYEVVALSMDGRPVTSSSGTAFECQPLEKAGGTCNMVFVVAGGGPRDWALSEADFGRLRRLPRLGIRVGGISSGAYVLAAAGLLDNRDFTIHWEHAPVLREAFGHLTPRHARYVIDGDRITCAGGIAPLDMMHALIGERMGSHFARRVSDWYLHTAVAEPEAPQRGSSAERFGTHHPVLLAVLEKMEASIEQPLGRAAMARFAGTSVRHLDRLFAAHMEEGFLDTYRRIRLTHARRLVEQSPLSILEVAFASGFSSAGHFSNAFKILFGTTPAALRRNVHKVQDTLSCQTEDKRRKMHDERR</sequence>
<dbReference type="PANTHER" id="PTHR43130:SF3">
    <property type="entry name" value="HTH-TYPE TRANSCRIPTIONAL REGULATOR RV1931C"/>
    <property type="match status" value="1"/>
</dbReference>
<proteinExistence type="predicted"/>
<keyword evidence="3" id="KW-0804">Transcription</keyword>
<gene>
    <name evidence="5" type="ORF">EUU22_02115</name>
</gene>
<dbReference type="InterPro" id="IPR009057">
    <property type="entry name" value="Homeodomain-like_sf"/>
</dbReference>
<name>A0A4Q2U0W8_9HYPH</name>
<dbReference type="Gene3D" id="1.10.10.60">
    <property type="entry name" value="Homeodomain-like"/>
    <property type="match status" value="1"/>
</dbReference>
<feature type="domain" description="HTH araC/xylS-type" evidence="4">
    <location>
        <begin position="222"/>
        <end position="320"/>
    </location>
</feature>
<keyword evidence="2" id="KW-0238">DNA-binding</keyword>
<evidence type="ECO:0000256" key="2">
    <source>
        <dbReference type="ARBA" id="ARBA00023125"/>
    </source>
</evidence>
<dbReference type="Gene3D" id="3.40.50.880">
    <property type="match status" value="1"/>
</dbReference>
<dbReference type="EMBL" id="SDVB01000094">
    <property type="protein sequence ID" value="RYC25446.1"/>
    <property type="molecule type" value="Genomic_DNA"/>
</dbReference>
<dbReference type="GO" id="GO:0003700">
    <property type="term" value="F:DNA-binding transcription factor activity"/>
    <property type="evidence" value="ECO:0007669"/>
    <property type="project" value="InterPro"/>
</dbReference>
<dbReference type="SMART" id="SM00342">
    <property type="entry name" value="HTH_ARAC"/>
    <property type="match status" value="1"/>
</dbReference>
<evidence type="ECO:0000259" key="4">
    <source>
        <dbReference type="PROSITE" id="PS01124"/>
    </source>
</evidence>
<reference evidence="5 6" key="1">
    <citation type="submission" date="2019-01" db="EMBL/GenBank/DDBJ databases">
        <authorList>
            <person name="Deng T."/>
        </authorList>
    </citation>
    <scope>NUCLEOTIDE SEQUENCE [LARGE SCALE GENOMIC DNA]</scope>
    <source>
        <strain evidence="5 6">F8825</strain>
    </source>
</reference>
<dbReference type="PRINTS" id="PR00032">
    <property type="entry name" value="HTHARAC"/>
</dbReference>
<dbReference type="GO" id="GO:0043565">
    <property type="term" value="F:sequence-specific DNA binding"/>
    <property type="evidence" value="ECO:0007669"/>
    <property type="project" value="InterPro"/>
</dbReference>
<evidence type="ECO:0000256" key="3">
    <source>
        <dbReference type="ARBA" id="ARBA00023163"/>
    </source>
</evidence>